<dbReference type="PANTHER" id="PTHR43839:SF3">
    <property type="entry name" value="OLIGOPEPTIDE ABC TRANSPORTER, PERMEASE PROTEIN"/>
    <property type="match status" value="1"/>
</dbReference>
<keyword evidence="8" id="KW-1185">Reference proteome</keyword>
<organism evidence="7 8">
    <name type="scientific">Roseospira navarrensis</name>
    <dbReference type="NCBI Taxonomy" id="140058"/>
    <lineage>
        <taxon>Bacteria</taxon>
        <taxon>Pseudomonadati</taxon>
        <taxon>Pseudomonadota</taxon>
        <taxon>Alphaproteobacteria</taxon>
        <taxon>Rhodospirillales</taxon>
        <taxon>Rhodospirillaceae</taxon>
        <taxon>Roseospira</taxon>
    </lineage>
</organism>
<dbReference type="RefSeq" id="WP_153345399.1">
    <property type="nucleotide sequence ID" value="NZ_WIVE01000051.1"/>
</dbReference>
<dbReference type="PROSITE" id="PS50928">
    <property type="entry name" value="ABC_TM1"/>
    <property type="match status" value="1"/>
</dbReference>
<evidence type="ECO:0000259" key="6">
    <source>
        <dbReference type="PROSITE" id="PS50928"/>
    </source>
</evidence>
<dbReference type="InterPro" id="IPR000515">
    <property type="entry name" value="MetI-like"/>
</dbReference>
<comment type="similarity">
    <text evidence="5">Belongs to the binding-protein-dependent transport system permease family.</text>
</comment>
<dbReference type="SUPFAM" id="SSF161098">
    <property type="entry name" value="MetI-like"/>
    <property type="match status" value="1"/>
</dbReference>
<evidence type="ECO:0000256" key="3">
    <source>
        <dbReference type="ARBA" id="ARBA00022989"/>
    </source>
</evidence>
<evidence type="ECO:0000256" key="1">
    <source>
        <dbReference type="ARBA" id="ARBA00004651"/>
    </source>
</evidence>
<keyword evidence="4 5" id="KW-0472">Membrane</keyword>
<feature type="domain" description="ABC transmembrane type-1" evidence="6">
    <location>
        <begin position="193"/>
        <end position="389"/>
    </location>
</feature>
<proteinExistence type="inferred from homology"/>
<evidence type="ECO:0000313" key="8">
    <source>
        <dbReference type="Proteomes" id="UP000434582"/>
    </source>
</evidence>
<dbReference type="GO" id="GO:0005886">
    <property type="term" value="C:plasma membrane"/>
    <property type="evidence" value="ECO:0007669"/>
    <property type="project" value="UniProtKB-SubCell"/>
</dbReference>
<evidence type="ECO:0000256" key="4">
    <source>
        <dbReference type="ARBA" id="ARBA00023136"/>
    </source>
</evidence>
<dbReference type="Pfam" id="PF12911">
    <property type="entry name" value="OppC_N"/>
    <property type="match status" value="1"/>
</dbReference>
<dbReference type="Pfam" id="PF00528">
    <property type="entry name" value="BPD_transp_1"/>
    <property type="match status" value="1"/>
</dbReference>
<dbReference type="Proteomes" id="UP000434582">
    <property type="component" value="Unassembled WGS sequence"/>
</dbReference>
<evidence type="ECO:0000256" key="5">
    <source>
        <dbReference type="RuleBase" id="RU363032"/>
    </source>
</evidence>
<feature type="transmembrane region" description="Helical" evidence="5">
    <location>
        <begin position="63"/>
        <end position="85"/>
    </location>
</feature>
<feature type="transmembrane region" description="Helical" evidence="5">
    <location>
        <begin position="197"/>
        <end position="225"/>
    </location>
</feature>
<feature type="transmembrane region" description="Helical" evidence="5">
    <location>
        <begin position="365"/>
        <end position="388"/>
    </location>
</feature>
<keyword evidence="2 5" id="KW-0812">Transmembrane</keyword>
<feature type="transmembrane region" description="Helical" evidence="5">
    <location>
        <begin position="154"/>
        <end position="176"/>
    </location>
</feature>
<dbReference type="EMBL" id="WIVE01000051">
    <property type="protein sequence ID" value="MQX37682.1"/>
    <property type="molecule type" value="Genomic_DNA"/>
</dbReference>
<protein>
    <submittedName>
        <fullName evidence="7">ABC transporter permease subunit</fullName>
    </submittedName>
</protein>
<dbReference type="OrthoDB" id="9766870at2"/>
<gene>
    <name evidence="7" type="ORF">GHC57_14250</name>
</gene>
<dbReference type="AlphaFoldDB" id="A0A7X1ZHP6"/>
<dbReference type="PANTHER" id="PTHR43839">
    <property type="entry name" value="OPPC IN A BINDING PROTEIN-DEPENDENT TRANSPORT SYSTEM"/>
    <property type="match status" value="1"/>
</dbReference>
<name>A0A7X1ZHP6_9PROT</name>
<dbReference type="GO" id="GO:0055085">
    <property type="term" value="P:transmembrane transport"/>
    <property type="evidence" value="ECO:0007669"/>
    <property type="project" value="InterPro"/>
</dbReference>
<comment type="caution">
    <text evidence="7">The sequence shown here is derived from an EMBL/GenBank/DDBJ whole genome shotgun (WGS) entry which is preliminary data.</text>
</comment>
<dbReference type="Gene3D" id="1.10.3720.10">
    <property type="entry name" value="MetI-like"/>
    <property type="match status" value="1"/>
</dbReference>
<dbReference type="CDD" id="cd06261">
    <property type="entry name" value="TM_PBP2"/>
    <property type="match status" value="1"/>
</dbReference>
<evidence type="ECO:0000313" key="7">
    <source>
        <dbReference type="EMBL" id="MQX37682.1"/>
    </source>
</evidence>
<evidence type="ECO:0000256" key="2">
    <source>
        <dbReference type="ARBA" id="ARBA00022692"/>
    </source>
</evidence>
<accession>A0A7X1ZHP6</accession>
<sequence>MTAPEAPPPPVVHAPVPDDPDAHFVCPAPFDPTAEEVLPEARQKALEAGHWRMVWWKLRRHRLAVVSGLVLIGLYLIVLFAEVLAPYALGDRDTNHIYAPPQRIHLVHEGEFIGPFVYPVQYTLDMVRLKREYTPDTRTPQPIRFFCSGPSYEFWGMIPADFHLMCAPEGGTLFLLGTDRLGQDMFSRLLYGTRISMTVGLIGIAISFVIGVTLGGLAGYLGGWIDTVVQRMIEILRSLPELPLWMALSAAVPVTWSPIVVFFCITLILGLIDWPGLARAVRSKLLALREEDYVTAAQLMGARPARVIGRHLLPNFSSHLIASVTLSIPGMILGETALSFLGLGLRPPVTSWGVMLTEAQNIEAVVLYPWLMTPMAAVMIAVLAFNFLGDGLRDAADPYD</sequence>
<dbReference type="InterPro" id="IPR025966">
    <property type="entry name" value="OppC_N"/>
</dbReference>
<feature type="transmembrane region" description="Helical" evidence="5">
    <location>
        <begin position="245"/>
        <end position="272"/>
    </location>
</feature>
<comment type="subcellular location">
    <subcellularLocation>
        <location evidence="1 5">Cell membrane</location>
        <topology evidence="1 5">Multi-pass membrane protein</topology>
    </subcellularLocation>
</comment>
<keyword evidence="5" id="KW-0813">Transport</keyword>
<reference evidence="7 8" key="1">
    <citation type="submission" date="2019-10" db="EMBL/GenBank/DDBJ databases">
        <title>Draft whole-genome sequence of the purple nonsulfur photosynthetic bacterium Roseospira navarrensis DSM 15114.</title>
        <authorList>
            <person name="Kyndt J.A."/>
            <person name="Meyer T.E."/>
        </authorList>
    </citation>
    <scope>NUCLEOTIDE SEQUENCE [LARGE SCALE GENOMIC DNA]</scope>
    <source>
        <strain evidence="7 8">DSM 15114</strain>
    </source>
</reference>
<dbReference type="InterPro" id="IPR035906">
    <property type="entry name" value="MetI-like_sf"/>
</dbReference>
<keyword evidence="3 5" id="KW-1133">Transmembrane helix</keyword>